<evidence type="ECO:0000256" key="3">
    <source>
        <dbReference type="ARBA" id="ARBA00022475"/>
    </source>
</evidence>
<organism evidence="9 10">
    <name type="scientific">Klenkia terrae</name>
    <dbReference type="NCBI Taxonomy" id="1052259"/>
    <lineage>
        <taxon>Bacteria</taxon>
        <taxon>Bacillati</taxon>
        <taxon>Actinomycetota</taxon>
        <taxon>Actinomycetes</taxon>
        <taxon>Geodermatophilales</taxon>
        <taxon>Geodermatophilaceae</taxon>
        <taxon>Klenkia</taxon>
    </lineage>
</organism>
<feature type="transmembrane region" description="Helical" evidence="7">
    <location>
        <begin position="360"/>
        <end position="377"/>
    </location>
</feature>
<evidence type="ECO:0000313" key="10">
    <source>
        <dbReference type="Proteomes" id="UP001373496"/>
    </source>
</evidence>
<dbReference type="CDD" id="cd06173">
    <property type="entry name" value="MFS_MefA_like"/>
    <property type="match status" value="1"/>
</dbReference>
<evidence type="ECO:0000313" key="9">
    <source>
        <dbReference type="EMBL" id="MEI4280729.1"/>
    </source>
</evidence>
<evidence type="ECO:0000256" key="6">
    <source>
        <dbReference type="ARBA" id="ARBA00023136"/>
    </source>
</evidence>
<reference evidence="9 10" key="1">
    <citation type="submission" date="2024-03" db="EMBL/GenBank/DDBJ databases">
        <title>Draft genome sequence of Klenkia terrae.</title>
        <authorList>
            <person name="Duangmal K."/>
            <person name="Chantavorakit T."/>
        </authorList>
    </citation>
    <scope>NUCLEOTIDE SEQUENCE [LARGE SCALE GENOMIC DNA]</scope>
    <source>
        <strain evidence="9 10">JCM 17786</strain>
    </source>
</reference>
<protein>
    <submittedName>
        <fullName evidence="9">MFS transporter</fullName>
    </submittedName>
</protein>
<comment type="caution">
    <text evidence="9">The sequence shown here is derived from an EMBL/GenBank/DDBJ whole genome shotgun (WGS) entry which is preliminary data.</text>
</comment>
<dbReference type="EMBL" id="JBAPLV010000028">
    <property type="protein sequence ID" value="MEI4280729.1"/>
    <property type="molecule type" value="Genomic_DNA"/>
</dbReference>
<feature type="transmembrane region" description="Helical" evidence="7">
    <location>
        <begin position="293"/>
        <end position="315"/>
    </location>
</feature>
<keyword evidence="4 7" id="KW-0812">Transmembrane</keyword>
<dbReference type="PROSITE" id="PS50850">
    <property type="entry name" value="MFS"/>
    <property type="match status" value="1"/>
</dbReference>
<evidence type="ECO:0000256" key="1">
    <source>
        <dbReference type="ARBA" id="ARBA00004651"/>
    </source>
</evidence>
<dbReference type="Pfam" id="PF05977">
    <property type="entry name" value="MFS_3"/>
    <property type="match status" value="1"/>
</dbReference>
<accession>A0ABU8EAS3</accession>
<keyword evidence="5 7" id="KW-1133">Transmembrane helix</keyword>
<feature type="domain" description="Major facilitator superfamily (MFS) profile" evidence="8">
    <location>
        <begin position="1"/>
        <end position="384"/>
    </location>
</feature>
<proteinExistence type="predicted"/>
<feature type="transmembrane region" description="Helical" evidence="7">
    <location>
        <begin position="209"/>
        <end position="230"/>
    </location>
</feature>
<keyword evidence="10" id="KW-1185">Reference proteome</keyword>
<feature type="transmembrane region" description="Helical" evidence="7">
    <location>
        <begin position="267"/>
        <end position="287"/>
    </location>
</feature>
<dbReference type="Proteomes" id="UP001373496">
    <property type="component" value="Unassembled WGS sequence"/>
</dbReference>
<evidence type="ECO:0000256" key="7">
    <source>
        <dbReference type="SAM" id="Phobius"/>
    </source>
</evidence>
<evidence type="ECO:0000256" key="2">
    <source>
        <dbReference type="ARBA" id="ARBA00022448"/>
    </source>
</evidence>
<feature type="transmembrane region" description="Helical" evidence="7">
    <location>
        <begin position="155"/>
        <end position="175"/>
    </location>
</feature>
<keyword evidence="3" id="KW-1003">Cell membrane</keyword>
<dbReference type="InterPro" id="IPR020846">
    <property type="entry name" value="MFS_dom"/>
</dbReference>
<feature type="transmembrane region" description="Helical" evidence="7">
    <location>
        <begin position="242"/>
        <end position="260"/>
    </location>
</feature>
<evidence type="ECO:0000259" key="8">
    <source>
        <dbReference type="PROSITE" id="PS50850"/>
    </source>
</evidence>
<name>A0ABU8EAS3_9ACTN</name>
<dbReference type="PANTHER" id="PTHR23513:SF11">
    <property type="entry name" value="STAPHYLOFERRIN A TRANSPORTER"/>
    <property type="match status" value="1"/>
</dbReference>
<keyword evidence="2" id="KW-0813">Transport</keyword>
<dbReference type="InterPro" id="IPR036259">
    <property type="entry name" value="MFS_trans_sf"/>
</dbReference>
<feature type="transmembrane region" description="Helical" evidence="7">
    <location>
        <begin position="33"/>
        <end position="53"/>
    </location>
</feature>
<dbReference type="Gene3D" id="1.20.1250.20">
    <property type="entry name" value="MFS general substrate transporter like domains"/>
    <property type="match status" value="1"/>
</dbReference>
<sequence length="394" mass="39931">MWSASVVSRLGGGVAGAATPLLAASITRDPRQVALVTVCAGLPWLLLSLHTGALADRWDRRRTMWLCDLACAVLFAGLAGAVLAGAAGLALLCAVAFAAAAVGTLFDSSAQAALPSLVPRPLLSAANSRLYVGTVMAGLFVGPPVGSWLFTSASWSPFAVDALSFLGSAALVLAVRTRFRAPAPTGRGLGREIGDGVRWLRSHRQLRSLVLLLTAWNLTETATVSILVLYSLERLDLAPSSYGLLLTSVAVGGVVGAAGAPRVERRVGTGTVIAATVVATVLADVGLALTSDAVVAGVLLGVVGLAAFAFNVVSVSYRQSVVPDELQGRVSSAYRFATWGINPVGAALGGVVAAAAGLPAVFWGAAAVLALAGALTASQLTDRRLAAGVTEQTG</sequence>
<feature type="transmembrane region" description="Helical" evidence="7">
    <location>
        <begin position="336"/>
        <end position="354"/>
    </location>
</feature>
<evidence type="ECO:0000256" key="4">
    <source>
        <dbReference type="ARBA" id="ARBA00022692"/>
    </source>
</evidence>
<gene>
    <name evidence="9" type="ORF">UXQ13_19805</name>
</gene>
<dbReference type="RefSeq" id="WP_263639392.1">
    <property type="nucleotide sequence ID" value="NZ_JBAPLV010000028.1"/>
</dbReference>
<keyword evidence="6 7" id="KW-0472">Membrane</keyword>
<evidence type="ECO:0000256" key="5">
    <source>
        <dbReference type="ARBA" id="ARBA00022989"/>
    </source>
</evidence>
<dbReference type="SUPFAM" id="SSF103473">
    <property type="entry name" value="MFS general substrate transporter"/>
    <property type="match status" value="1"/>
</dbReference>
<comment type="subcellular location">
    <subcellularLocation>
        <location evidence="1">Cell membrane</location>
        <topology evidence="1">Multi-pass membrane protein</topology>
    </subcellularLocation>
</comment>
<dbReference type="PANTHER" id="PTHR23513">
    <property type="entry name" value="INTEGRAL MEMBRANE EFFLUX PROTEIN-RELATED"/>
    <property type="match status" value="1"/>
</dbReference>
<dbReference type="InterPro" id="IPR010290">
    <property type="entry name" value="TM_effector"/>
</dbReference>